<accession>A0A8J3Z5B0</accession>
<comment type="caution">
    <text evidence="1">The sequence shown here is derived from an EMBL/GenBank/DDBJ whole genome shotgun (WGS) entry which is preliminary data.</text>
</comment>
<reference evidence="1" key="1">
    <citation type="submission" date="2021-01" db="EMBL/GenBank/DDBJ databases">
        <title>Whole genome shotgun sequence of Virgisporangium aurantiacum NBRC 16421.</title>
        <authorList>
            <person name="Komaki H."/>
            <person name="Tamura T."/>
        </authorList>
    </citation>
    <scope>NUCLEOTIDE SEQUENCE</scope>
    <source>
        <strain evidence="1">NBRC 16421</strain>
    </source>
</reference>
<dbReference type="SUPFAM" id="SSF159275">
    <property type="entry name" value="PA1994-like"/>
    <property type="match status" value="1"/>
</dbReference>
<protein>
    <recommendedName>
        <fullName evidence="3">Glycolipid-binding domain-containing protein</fullName>
    </recommendedName>
</protein>
<dbReference type="Pfam" id="PF06475">
    <property type="entry name" value="Glycolipid_bind"/>
    <property type="match status" value="1"/>
</dbReference>
<organism evidence="1 2">
    <name type="scientific">Virgisporangium aurantiacum</name>
    <dbReference type="NCBI Taxonomy" id="175570"/>
    <lineage>
        <taxon>Bacteria</taxon>
        <taxon>Bacillati</taxon>
        <taxon>Actinomycetota</taxon>
        <taxon>Actinomycetes</taxon>
        <taxon>Micromonosporales</taxon>
        <taxon>Micromonosporaceae</taxon>
        <taxon>Virgisporangium</taxon>
    </lineage>
</organism>
<evidence type="ECO:0008006" key="3">
    <source>
        <dbReference type="Google" id="ProtNLM"/>
    </source>
</evidence>
<dbReference type="InterPro" id="IPR009467">
    <property type="entry name" value="Glycolipid-bd_prot_put"/>
</dbReference>
<evidence type="ECO:0000313" key="1">
    <source>
        <dbReference type="EMBL" id="GIJ57569.1"/>
    </source>
</evidence>
<evidence type="ECO:0000313" key="2">
    <source>
        <dbReference type="Proteomes" id="UP000612585"/>
    </source>
</evidence>
<keyword evidence="2" id="KW-1185">Reference proteome</keyword>
<gene>
    <name evidence="1" type="ORF">Vau01_050850</name>
</gene>
<sequence length="191" mass="20550">MDVVWASLAWPGTEHLVLTVDSGGIRADSLAVHALPDGPPVRVGYTLTTDDAARTRNVSIEVTASARTERLTLRADGAGAWTDGDGRPIADLDGCLDVDISCTPLTNTFPIRRLGLAVGDSADLEMAYVTLPPLRVRKAGQRYTRLPDGPDGPVYRYESGTFRADLAVDADGLVVRYPELWRRTSDRASAA</sequence>
<dbReference type="Proteomes" id="UP000612585">
    <property type="component" value="Unassembled WGS sequence"/>
</dbReference>
<dbReference type="RefSeq" id="WP_203997017.1">
    <property type="nucleotide sequence ID" value="NZ_BOPG01000032.1"/>
</dbReference>
<dbReference type="AlphaFoldDB" id="A0A8J3Z5B0"/>
<proteinExistence type="predicted"/>
<dbReference type="EMBL" id="BOPG01000032">
    <property type="protein sequence ID" value="GIJ57569.1"/>
    <property type="molecule type" value="Genomic_DNA"/>
</dbReference>
<name>A0A8J3Z5B0_9ACTN</name>